<accession>A0A9J5Y6Z4</accession>
<reference evidence="1 2" key="1">
    <citation type="submission" date="2020-09" db="EMBL/GenBank/DDBJ databases">
        <title>De no assembly of potato wild relative species, Solanum commersonii.</title>
        <authorList>
            <person name="Cho K."/>
        </authorList>
    </citation>
    <scope>NUCLEOTIDE SEQUENCE [LARGE SCALE GENOMIC DNA]</scope>
    <source>
        <strain evidence="1">LZ3.2</strain>
        <tissue evidence="1">Leaf</tissue>
    </source>
</reference>
<evidence type="ECO:0000313" key="2">
    <source>
        <dbReference type="Proteomes" id="UP000824120"/>
    </source>
</evidence>
<proteinExistence type="predicted"/>
<protein>
    <submittedName>
        <fullName evidence="1">Uncharacterized protein</fullName>
    </submittedName>
</protein>
<dbReference type="Proteomes" id="UP000824120">
    <property type="component" value="Chromosome 7"/>
</dbReference>
<gene>
    <name evidence="1" type="ORF">H5410_036576</name>
</gene>
<dbReference type="EMBL" id="JACXVP010000007">
    <property type="protein sequence ID" value="KAG5595344.1"/>
    <property type="molecule type" value="Genomic_DNA"/>
</dbReference>
<evidence type="ECO:0000313" key="1">
    <source>
        <dbReference type="EMBL" id="KAG5595344.1"/>
    </source>
</evidence>
<name>A0A9J5Y6Z4_SOLCO</name>
<sequence length="83" mass="9606">MDAYEETGPEHTDNGKVDEISFMAIENSDVEEEEVKSELTILNLKEKMYLLSKRKLISMISSIIVDFQELTAERDQLFKDFAD</sequence>
<organism evidence="1 2">
    <name type="scientific">Solanum commersonii</name>
    <name type="common">Commerson's wild potato</name>
    <name type="synonym">Commerson's nightshade</name>
    <dbReference type="NCBI Taxonomy" id="4109"/>
    <lineage>
        <taxon>Eukaryota</taxon>
        <taxon>Viridiplantae</taxon>
        <taxon>Streptophyta</taxon>
        <taxon>Embryophyta</taxon>
        <taxon>Tracheophyta</taxon>
        <taxon>Spermatophyta</taxon>
        <taxon>Magnoliopsida</taxon>
        <taxon>eudicotyledons</taxon>
        <taxon>Gunneridae</taxon>
        <taxon>Pentapetalae</taxon>
        <taxon>asterids</taxon>
        <taxon>lamiids</taxon>
        <taxon>Solanales</taxon>
        <taxon>Solanaceae</taxon>
        <taxon>Solanoideae</taxon>
        <taxon>Solaneae</taxon>
        <taxon>Solanum</taxon>
    </lineage>
</organism>
<keyword evidence="2" id="KW-1185">Reference proteome</keyword>
<comment type="caution">
    <text evidence="1">The sequence shown here is derived from an EMBL/GenBank/DDBJ whole genome shotgun (WGS) entry which is preliminary data.</text>
</comment>
<dbReference type="AlphaFoldDB" id="A0A9J5Y6Z4"/>